<accession>A0A9X3PHN7</accession>
<dbReference type="SUPFAM" id="SSF46785">
    <property type="entry name" value="Winged helix' DNA-binding domain"/>
    <property type="match status" value="1"/>
</dbReference>
<keyword evidence="8" id="KW-1185">Reference proteome</keyword>
<evidence type="ECO:0000313" key="8">
    <source>
        <dbReference type="Proteomes" id="UP001183604"/>
    </source>
</evidence>
<feature type="domain" description="HTH deoR-type" evidence="4">
    <location>
        <begin position="4"/>
        <end position="59"/>
    </location>
</feature>
<name>A0A9X3PHN7_9ACTN</name>
<dbReference type="PROSITE" id="PS51000">
    <property type="entry name" value="HTH_DEOR_2"/>
    <property type="match status" value="1"/>
</dbReference>
<gene>
    <name evidence="6" type="ORF">J2S69_004896</name>
    <name evidence="5" type="ORF">O2L01_02445</name>
</gene>
<dbReference type="RefSeq" id="WP_270120113.1">
    <property type="nucleotide sequence ID" value="NZ_BAAAOM010000001.1"/>
</dbReference>
<dbReference type="PANTHER" id="PTHR34580">
    <property type="match status" value="1"/>
</dbReference>
<evidence type="ECO:0000313" key="6">
    <source>
        <dbReference type="EMBL" id="MDR7341177.1"/>
    </source>
</evidence>
<dbReference type="InterPro" id="IPR051534">
    <property type="entry name" value="CBASS_pafABC_assoc_protein"/>
</dbReference>
<dbReference type="AlphaFoldDB" id="A0A9X3PHN7"/>
<dbReference type="InterPro" id="IPR026881">
    <property type="entry name" value="WYL_dom"/>
</dbReference>
<dbReference type="EMBL" id="JAPZVQ010000001">
    <property type="protein sequence ID" value="MDA1383831.1"/>
    <property type="molecule type" value="Genomic_DNA"/>
</dbReference>
<dbReference type="SMART" id="SM00420">
    <property type="entry name" value="HTH_DEOR"/>
    <property type="match status" value="1"/>
</dbReference>
<keyword evidence="2 6" id="KW-0238">DNA-binding</keyword>
<sequence length="319" mass="35161">MSDPTARALTLLNLLQTHRHRPASELAERMGVTVRTVRRDVERLRDLGYRVDAAPGVLGGYRLEAGAAMPPLLLSDEEAVAIAIGLRTVATGRLRRGAESALSALAKLEQVLPAPLRRRVKAHAPALDRAPAGAEISSQVLTDLALACRDGERVRLTYRPPAGDPQPRRVEPAALTSVGRDWYLVCWDLGRDDWRTFRVDRITGVEPLRVRFRPRPLPPGQVDEMIAVARTWGPRTEDASVVVDLPIEEFHARFGAWAQGATEAGPGRTRWPIAAASARDLAYGLSWLPPETPYRVEVPEPERAELKALLTTMLDALDR</sequence>
<dbReference type="InterPro" id="IPR013196">
    <property type="entry name" value="HTH_11"/>
</dbReference>
<organism evidence="5 7">
    <name type="scientific">Glycomyces lechevalierae</name>
    <dbReference type="NCBI Taxonomy" id="256034"/>
    <lineage>
        <taxon>Bacteria</taxon>
        <taxon>Bacillati</taxon>
        <taxon>Actinomycetota</taxon>
        <taxon>Actinomycetes</taxon>
        <taxon>Glycomycetales</taxon>
        <taxon>Glycomycetaceae</taxon>
        <taxon>Glycomyces</taxon>
    </lineage>
</organism>
<dbReference type="EMBL" id="JAVDYD010000001">
    <property type="protein sequence ID" value="MDR7341177.1"/>
    <property type="molecule type" value="Genomic_DNA"/>
</dbReference>
<dbReference type="InterPro" id="IPR001034">
    <property type="entry name" value="DeoR_HTH"/>
</dbReference>
<dbReference type="PROSITE" id="PS00894">
    <property type="entry name" value="HTH_DEOR_1"/>
    <property type="match status" value="1"/>
</dbReference>
<evidence type="ECO:0000259" key="4">
    <source>
        <dbReference type="PROSITE" id="PS51000"/>
    </source>
</evidence>
<dbReference type="Gene3D" id="1.10.10.10">
    <property type="entry name" value="Winged helix-like DNA-binding domain superfamily/Winged helix DNA-binding domain"/>
    <property type="match status" value="1"/>
</dbReference>
<evidence type="ECO:0000256" key="3">
    <source>
        <dbReference type="ARBA" id="ARBA00023163"/>
    </source>
</evidence>
<proteinExistence type="predicted"/>
<dbReference type="PANTHER" id="PTHR34580:SF3">
    <property type="entry name" value="PROTEIN PAFB"/>
    <property type="match status" value="1"/>
</dbReference>
<dbReference type="PROSITE" id="PS52050">
    <property type="entry name" value="WYL"/>
    <property type="match status" value="1"/>
</dbReference>
<reference evidence="6 8" key="2">
    <citation type="submission" date="2023-07" db="EMBL/GenBank/DDBJ databases">
        <title>Sequencing the genomes of 1000 actinobacteria strains.</title>
        <authorList>
            <person name="Klenk H.-P."/>
        </authorList>
    </citation>
    <scope>NUCLEOTIDE SEQUENCE [LARGE SCALE GENOMIC DNA]</scope>
    <source>
        <strain evidence="6 8">DSM 44724</strain>
    </source>
</reference>
<dbReference type="Proteomes" id="UP001183604">
    <property type="component" value="Unassembled WGS sequence"/>
</dbReference>
<dbReference type="Proteomes" id="UP001145799">
    <property type="component" value="Unassembled WGS sequence"/>
</dbReference>
<keyword evidence="3" id="KW-0804">Transcription</keyword>
<comment type="caution">
    <text evidence="5">The sequence shown here is derived from an EMBL/GenBank/DDBJ whole genome shotgun (WGS) entry which is preliminary data.</text>
</comment>
<dbReference type="InterPro" id="IPR018356">
    <property type="entry name" value="Tscrpt_reg_HTH_DeoR_CS"/>
</dbReference>
<dbReference type="GO" id="GO:0003700">
    <property type="term" value="F:DNA-binding transcription factor activity"/>
    <property type="evidence" value="ECO:0007669"/>
    <property type="project" value="InterPro"/>
</dbReference>
<evidence type="ECO:0000313" key="5">
    <source>
        <dbReference type="EMBL" id="MDA1383831.1"/>
    </source>
</evidence>
<dbReference type="GO" id="GO:0003677">
    <property type="term" value="F:DNA binding"/>
    <property type="evidence" value="ECO:0007669"/>
    <property type="project" value="UniProtKB-KW"/>
</dbReference>
<evidence type="ECO:0000313" key="7">
    <source>
        <dbReference type="Proteomes" id="UP001145799"/>
    </source>
</evidence>
<reference evidence="5" key="1">
    <citation type="submission" date="2022-12" db="EMBL/GenBank/DDBJ databases">
        <title>Gycomyces niveus sp.nov., a novel actinomycete isolated from soil in Shouguang.</title>
        <authorList>
            <person name="Yang X."/>
        </authorList>
    </citation>
    <scope>NUCLEOTIDE SEQUENCE</scope>
    <source>
        <strain evidence="5">DSM 44724</strain>
    </source>
</reference>
<keyword evidence="1" id="KW-0805">Transcription regulation</keyword>
<dbReference type="InterPro" id="IPR036390">
    <property type="entry name" value="WH_DNA-bd_sf"/>
</dbReference>
<dbReference type="Pfam" id="PF13280">
    <property type="entry name" value="WYL"/>
    <property type="match status" value="1"/>
</dbReference>
<protein>
    <submittedName>
        <fullName evidence="6">DNA-binding transcriptional regulator YafY</fullName>
    </submittedName>
    <submittedName>
        <fullName evidence="5">YafY family protein</fullName>
    </submittedName>
</protein>
<dbReference type="Pfam" id="PF08279">
    <property type="entry name" value="HTH_11"/>
    <property type="match status" value="1"/>
</dbReference>
<dbReference type="InterPro" id="IPR036388">
    <property type="entry name" value="WH-like_DNA-bd_sf"/>
</dbReference>
<evidence type="ECO:0000256" key="1">
    <source>
        <dbReference type="ARBA" id="ARBA00023015"/>
    </source>
</evidence>
<evidence type="ECO:0000256" key="2">
    <source>
        <dbReference type="ARBA" id="ARBA00023125"/>
    </source>
</evidence>